<dbReference type="PANTHER" id="PTHR10724:SF10">
    <property type="entry name" value="S1 RNA-BINDING DOMAIN-CONTAINING PROTEIN 1"/>
    <property type="match status" value="1"/>
</dbReference>
<dbReference type="InterPro" id="IPR023319">
    <property type="entry name" value="Tex-like_HTH_dom_sf"/>
</dbReference>
<dbReference type="FunFam" id="1.10.10.650:FF:000001">
    <property type="entry name" value="S1 RNA-binding domain 1"/>
    <property type="match status" value="1"/>
</dbReference>
<evidence type="ECO:0000259" key="1">
    <source>
        <dbReference type="PROSITE" id="PS50126"/>
    </source>
</evidence>
<dbReference type="STRING" id="70996.SE18_13980"/>
<reference evidence="2 3" key="1">
    <citation type="submission" date="2015-07" db="EMBL/GenBank/DDBJ databases">
        <title>Whole genome sequence of Herpetosiphon geysericola DSM 7119.</title>
        <authorList>
            <person name="Hemp J."/>
            <person name="Ward L.M."/>
            <person name="Pace L.A."/>
            <person name="Fischer W.W."/>
        </authorList>
    </citation>
    <scope>NUCLEOTIDE SEQUENCE [LARGE SCALE GENOMIC DNA]</scope>
    <source>
        <strain evidence="2 3">DSM 7119</strain>
    </source>
</reference>
<dbReference type="Gene3D" id="3.30.420.140">
    <property type="entry name" value="YqgF/RNase H-like domain"/>
    <property type="match status" value="1"/>
</dbReference>
<gene>
    <name evidence="2" type="ORF">SE18_13980</name>
</gene>
<feature type="domain" description="S1 motif" evidence="1">
    <location>
        <begin position="642"/>
        <end position="705"/>
    </location>
</feature>
<dbReference type="SUPFAM" id="SSF158832">
    <property type="entry name" value="Tex N-terminal region-like"/>
    <property type="match status" value="1"/>
</dbReference>
<dbReference type="GO" id="GO:0006139">
    <property type="term" value="P:nucleobase-containing compound metabolic process"/>
    <property type="evidence" value="ECO:0007669"/>
    <property type="project" value="InterPro"/>
</dbReference>
<dbReference type="Pfam" id="PF00575">
    <property type="entry name" value="S1"/>
    <property type="match status" value="1"/>
</dbReference>
<dbReference type="FunFam" id="3.30.420.140:FF:000001">
    <property type="entry name" value="RNA-binding transcriptional accessory protein"/>
    <property type="match status" value="1"/>
</dbReference>
<dbReference type="Pfam" id="PF22706">
    <property type="entry name" value="Tex_central_region"/>
    <property type="match status" value="1"/>
</dbReference>
<dbReference type="InterPro" id="IPR003029">
    <property type="entry name" value="S1_domain"/>
</dbReference>
<dbReference type="AlphaFoldDB" id="A0A0P6XQ35"/>
<protein>
    <recommendedName>
        <fullName evidence="1">S1 motif domain-containing protein</fullName>
    </recommendedName>
</protein>
<dbReference type="InterPro" id="IPR010994">
    <property type="entry name" value="RuvA_2-like"/>
</dbReference>
<dbReference type="PATRIC" id="fig|70996.4.peg.3424"/>
<proteinExistence type="predicted"/>
<dbReference type="PROSITE" id="PS50126">
    <property type="entry name" value="S1"/>
    <property type="match status" value="1"/>
</dbReference>
<evidence type="ECO:0000313" key="3">
    <source>
        <dbReference type="Proteomes" id="UP000050277"/>
    </source>
</evidence>
<dbReference type="RefSeq" id="WP_054535078.1">
    <property type="nucleotide sequence ID" value="NZ_LGKP01000022.1"/>
</dbReference>
<organism evidence="2 3">
    <name type="scientific">Herpetosiphon geysericola</name>
    <dbReference type="NCBI Taxonomy" id="70996"/>
    <lineage>
        <taxon>Bacteria</taxon>
        <taxon>Bacillati</taxon>
        <taxon>Chloroflexota</taxon>
        <taxon>Chloroflexia</taxon>
        <taxon>Herpetosiphonales</taxon>
        <taxon>Herpetosiphonaceae</taxon>
        <taxon>Herpetosiphon</taxon>
    </lineage>
</organism>
<dbReference type="Gene3D" id="1.10.150.310">
    <property type="entry name" value="Tex RuvX-like domain-like"/>
    <property type="match status" value="1"/>
</dbReference>
<dbReference type="EMBL" id="LGKP01000022">
    <property type="protein sequence ID" value="KPL85997.1"/>
    <property type="molecule type" value="Genomic_DNA"/>
</dbReference>
<dbReference type="InterPro" id="IPR037027">
    <property type="entry name" value="YqgF/RNaseH-like_dom_sf"/>
</dbReference>
<dbReference type="PANTHER" id="PTHR10724">
    <property type="entry name" value="30S RIBOSOMAL PROTEIN S1"/>
    <property type="match status" value="1"/>
</dbReference>
<evidence type="ECO:0000313" key="2">
    <source>
        <dbReference type="EMBL" id="KPL85997.1"/>
    </source>
</evidence>
<dbReference type="InterPro" id="IPR018974">
    <property type="entry name" value="Tex-like_N"/>
</dbReference>
<dbReference type="Pfam" id="PF12836">
    <property type="entry name" value="HHH_3"/>
    <property type="match status" value="1"/>
</dbReference>
<dbReference type="SMART" id="SM00316">
    <property type="entry name" value="S1"/>
    <property type="match status" value="1"/>
</dbReference>
<dbReference type="Pfam" id="PF09371">
    <property type="entry name" value="Tex_N"/>
    <property type="match status" value="1"/>
</dbReference>
<comment type="caution">
    <text evidence="2">The sequence shown here is derived from an EMBL/GenBank/DDBJ whole genome shotgun (WGS) entry which is preliminary data.</text>
</comment>
<dbReference type="SUPFAM" id="SSF47781">
    <property type="entry name" value="RuvA domain 2-like"/>
    <property type="match status" value="2"/>
</dbReference>
<dbReference type="Gene3D" id="2.40.50.140">
    <property type="entry name" value="Nucleic acid-binding proteins"/>
    <property type="match status" value="1"/>
</dbReference>
<dbReference type="InterPro" id="IPR012337">
    <property type="entry name" value="RNaseH-like_sf"/>
</dbReference>
<sequence length="706" mass="77552">MDYAHLIAKSLTVRADQVTAAIQLFDAGNTLPFVARYRKEQTGGLDEEQLRSIQSQIARLRELDERREAILNALREQGTLTDTLAQALAEASDKTTLEDLYAPFKPKRRTRASIARERGLEGLAEIIQMQPNDAIEATARQFLNDQVASIEDALAGARDIVAEQLSEHPEVRRQTRERALRWGVARSELIADADDSKGVYQTYYQFEAIANRLKPYQVLALNRGEAEHILRFKIQVSERDWADVAAKYFPLDQRSPWAEQLRLAVHDGAERLLLPAIERDVRRALTEQAESHAITVFAKNVHSLLLQAPIANNVVLGLDPGFRTGCKVAIIGQTGNVLTTATIYPHSGAAARERAFQELQGLIKRYTVSLIAIGNGTASRETEQLVADVIRHNPGLKYLIVSEAGASVYSASTLARNELPDLDVSLRGAVSIARRVQDPLAELVKIEPKAIGVGMYQHDVDQTALSNALDGVVESAVNNVGVDVNTASPALLRYVAGIGPKLSAQIVSHREEHGPFRSRIALKKVKGLGPKAFEQAAGFLRIRDGDEALDASAIHPESYAVARNLLAKLNINAKTGRNERIKRLEDLKNQPLHGLAAELGTGVPTLSDIIDQLLRPGRDPREDVPAPILRSDVLAFEDLQPGMQLKGTVRNVVDWGAFIDLGVKHDGLLHRSQIPRGLSLSVGDILDVSIQSIDQERKRIALVLAQ</sequence>
<dbReference type="SUPFAM" id="SSF50249">
    <property type="entry name" value="Nucleic acid-binding proteins"/>
    <property type="match status" value="1"/>
</dbReference>
<dbReference type="InterPro" id="IPR012340">
    <property type="entry name" value="NA-bd_OB-fold"/>
</dbReference>
<dbReference type="GO" id="GO:0006412">
    <property type="term" value="P:translation"/>
    <property type="evidence" value="ECO:0007669"/>
    <property type="project" value="TreeGrafter"/>
</dbReference>
<dbReference type="InterPro" id="IPR055179">
    <property type="entry name" value="Tex-like_central_region"/>
</dbReference>
<dbReference type="OrthoDB" id="9804714at2"/>
<dbReference type="Pfam" id="PF17674">
    <property type="entry name" value="HHH_9"/>
    <property type="match status" value="1"/>
</dbReference>
<dbReference type="InterPro" id="IPR006641">
    <property type="entry name" value="YqgF/RNaseH-like_dom"/>
</dbReference>
<dbReference type="FunFam" id="1.10.150.310:FF:000001">
    <property type="entry name" value="RNA-binding transcriptional accessory protein"/>
    <property type="match status" value="1"/>
</dbReference>
<accession>A0A0P6XQ35</accession>
<keyword evidence="3" id="KW-1185">Reference proteome</keyword>
<dbReference type="GO" id="GO:0003735">
    <property type="term" value="F:structural constituent of ribosome"/>
    <property type="evidence" value="ECO:0007669"/>
    <property type="project" value="TreeGrafter"/>
</dbReference>
<dbReference type="InterPro" id="IPR032639">
    <property type="entry name" value="Tex_YqgF"/>
</dbReference>
<dbReference type="Gene3D" id="1.10.3500.10">
    <property type="entry name" value="Tex N-terminal region-like"/>
    <property type="match status" value="1"/>
</dbReference>
<dbReference type="InterPro" id="IPR041692">
    <property type="entry name" value="HHH_9"/>
</dbReference>
<dbReference type="SMART" id="SM00732">
    <property type="entry name" value="YqgFc"/>
    <property type="match status" value="1"/>
</dbReference>
<dbReference type="Pfam" id="PF16921">
    <property type="entry name" value="Tex_YqgF"/>
    <property type="match status" value="1"/>
</dbReference>
<dbReference type="InterPro" id="IPR050437">
    <property type="entry name" value="Ribos_protein_bS1-like"/>
</dbReference>
<dbReference type="InterPro" id="IPR023323">
    <property type="entry name" value="Tex-like_dom_sf"/>
</dbReference>
<dbReference type="GO" id="GO:0003729">
    <property type="term" value="F:mRNA binding"/>
    <property type="evidence" value="ECO:0007669"/>
    <property type="project" value="TreeGrafter"/>
</dbReference>
<dbReference type="Proteomes" id="UP000050277">
    <property type="component" value="Unassembled WGS sequence"/>
</dbReference>
<dbReference type="SUPFAM" id="SSF53098">
    <property type="entry name" value="Ribonuclease H-like"/>
    <property type="match status" value="1"/>
</dbReference>
<dbReference type="Gene3D" id="1.10.10.650">
    <property type="entry name" value="RuvA domain 2-like"/>
    <property type="match status" value="1"/>
</dbReference>
<name>A0A0P6XQ35_9CHLR</name>